<organism evidence="12 13">
    <name type="scientific">Aequorivita viscosa</name>
    <dbReference type="NCBI Taxonomy" id="797419"/>
    <lineage>
        <taxon>Bacteria</taxon>
        <taxon>Pseudomonadati</taxon>
        <taxon>Bacteroidota</taxon>
        <taxon>Flavobacteriia</taxon>
        <taxon>Flavobacteriales</taxon>
        <taxon>Flavobacteriaceae</taxon>
        <taxon>Aequorivita</taxon>
    </lineage>
</organism>
<dbReference type="PROSITE" id="PS52016">
    <property type="entry name" value="TONB_DEPENDENT_REC_3"/>
    <property type="match status" value="1"/>
</dbReference>
<evidence type="ECO:0000256" key="3">
    <source>
        <dbReference type="ARBA" id="ARBA00022452"/>
    </source>
</evidence>
<dbReference type="Gene3D" id="2.170.130.10">
    <property type="entry name" value="TonB-dependent receptor, plug domain"/>
    <property type="match status" value="1"/>
</dbReference>
<dbReference type="AlphaFoldDB" id="A0A1M6KEG8"/>
<dbReference type="InterPro" id="IPR008969">
    <property type="entry name" value="CarboxyPept-like_regulatory"/>
</dbReference>
<dbReference type="Pfam" id="PF07715">
    <property type="entry name" value="Plug"/>
    <property type="match status" value="1"/>
</dbReference>
<dbReference type="GO" id="GO:0009279">
    <property type="term" value="C:cell outer membrane"/>
    <property type="evidence" value="ECO:0007669"/>
    <property type="project" value="UniProtKB-SubCell"/>
</dbReference>
<evidence type="ECO:0000256" key="7">
    <source>
        <dbReference type="ARBA" id="ARBA00023237"/>
    </source>
</evidence>
<dbReference type="Pfam" id="PF00593">
    <property type="entry name" value="TonB_dep_Rec_b-barrel"/>
    <property type="match status" value="1"/>
</dbReference>
<evidence type="ECO:0000256" key="2">
    <source>
        <dbReference type="ARBA" id="ARBA00022448"/>
    </source>
</evidence>
<gene>
    <name evidence="12" type="ORF">SAMN04487908_12016</name>
</gene>
<sequence>MEIKLIKVLEIQANHLSKIIARTILLLSCTTIFGFSPNPLIHQSPKITIEHDRKVTIFEVLEIIGKQTECTFIYQSNIFKDLPKIELKKGTIEVNELLKQCLPPADFNIITTKDNYITITRRINKAFPQGNIKGVVKDSLGMEMAGVNIVIKNTSKGTQSNLDGEYTIIAHPSDTLVFTYMGYKTQEIAVGNRTIINVVMLADATALDAVVINAGYYKVSDKEKTGSIARLTATEIENQPVNNPLATMQGRMAGVNIVQNTGVPGGGFSVRIRGRNSIRADGSEPLYIVDGVPYPSQSLGDYNLSPVLGGAQSALNGIDPNSIESIEILKDADATAIYGSRGANGVVLITTKKGKTGKTTFKVGSSAGVGTITRRMDLLNTEQYLAMRREGFANDGITEYPFNAYDVNGTWSPDRYTDWQEELIGGTAYYHTANASINGGSEFTQFLINGNYREESTVLPDDSKYKKGGILVNLNHTAPNDKLDIQFSGNYVFDANDLPPSNLVREALTMSPNAPALYTEEGELNWENGTFRNPLAAWNGEYLSVTNTLTANTVLTYRPIKNLWLKANLGYVATTLEETRTAPHTMYDPAFGLDSSFSSITLNNGSRSSWIVEPQLGYNIELGKGKIEVLLGSTLQKEKTSRLLQFASDFPSNSLIYNPAAAANLSISSNSDEVYKYQAVFGRLNLNWDHKYIVNFTARRDGSSRFGPANQYANFGAVGAAWIFSEESLLKNNLAFLSLGKLRSSYGSSGNDQIGNYRFLDTYAPSGLTYQGIQGLQPVQLYNPDYGWEINKKLEAALDLSFLKDRVALSTAYYRNRSSNQLVGIPLPGTTGFPSLNANLDATVQNSGWEIELSTINFNKEKFRWETSINISYPKNKLVSFPELEASTYSNMYVVGEPLDIILLYNATGVDPETGSYTFQDVDGDGIISTPNDLKSIVNISPQYFGGLHNSLSYANFNLDFLFQFVKQKGRSYQAIFSMPGQMENQPIEVLNHWEQPGDQSEQQLYSAGFNNVVYTAYNNFYNSTGSVGDASYIRLKNIALSYAIPQKWTKGMGCKLFVQGQNLLTFTNYKGLDPETQATNNLPPLKVLNAGVELTF</sequence>
<dbReference type="Gene3D" id="2.60.40.1120">
    <property type="entry name" value="Carboxypeptidase-like, regulatory domain"/>
    <property type="match status" value="1"/>
</dbReference>
<evidence type="ECO:0000259" key="10">
    <source>
        <dbReference type="Pfam" id="PF00593"/>
    </source>
</evidence>
<dbReference type="SUPFAM" id="SSF49464">
    <property type="entry name" value="Carboxypeptidase regulatory domain-like"/>
    <property type="match status" value="1"/>
</dbReference>
<reference evidence="13" key="1">
    <citation type="submission" date="2016-11" db="EMBL/GenBank/DDBJ databases">
        <authorList>
            <person name="Varghese N."/>
            <person name="Submissions S."/>
        </authorList>
    </citation>
    <scope>NUCLEOTIDE SEQUENCE [LARGE SCALE GENOMIC DNA]</scope>
    <source>
        <strain evidence="13">DSM 26349</strain>
    </source>
</reference>
<evidence type="ECO:0000256" key="9">
    <source>
        <dbReference type="RuleBase" id="RU003357"/>
    </source>
</evidence>
<evidence type="ECO:0000313" key="12">
    <source>
        <dbReference type="EMBL" id="SHJ57346.1"/>
    </source>
</evidence>
<dbReference type="InterPro" id="IPR037066">
    <property type="entry name" value="Plug_dom_sf"/>
</dbReference>
<proteinExistence type="inferred from homology"/>
<evidence type="ECO:0000313" key="13">
    <source>
        <dbReference type="Proteomes" id="UP000184172"/>
    </source>
</evidence>
<evidence type="ECO:0000256" key="1">
    <source>
        <dbReference type="ARBA" id="ARBA00004571"/>
    </source>
</evidence>
<dbReference type="InterPro" id="IPR039426">
    <property type="entry name" value="TonB-dep_rcpt-like"/>
</dbReference>
<dbReference type="Pfam" id="PF13715">
    <property type="entry name" value="CarbopepD_reg_2"/>
    <property type="match status" value="1"/>
</dbReference>
<dbReference type="SUPFAM" id="SSF56935">
    <property type="entry name" value="Porins"/>
    <property type="match status" value="1"/>
</dbReference>
<dbReference type="STRING" id="797419.SAMN05216556_12057"/>
<keyword evidence="3 8" id="KW-1134">Transmembrane beta strand</keyword>
<keyword evidence="6 8" id="KW-0472">Membrane</keyword>
<keyword evidence="13" id="KW-1185">Reference proteome</keyword>
<evidence type="ECO:0000256" key="8">
    <source>
        <dbReference type="PROSITE-ProRule" id="PRU01360"/>
    </source>
</evidence>
<dbReference type="NCBIfam" id="TIGR04057">
    <property type="entry name" value="SusC_RagA_signa"/>
    <property type="match status" value="1"/>
</dbReference>
<dbReference type="EMBL" id="FQYV01000020">
    <property type="protein sequence ID" value="SHJ57346.1"/>
    <property type="molecule type" value="Genomic_DNA"/>
</dbReference>
<feature type="domain" description="TonB-dependent receptor plug" evidence="11">
    <location>
        <begin position="222"/>
        <end position="346"/>
    </location>
</feature>
<accession>A0A1M6KEG8</accession>
<evidence type="ECO:0000256" key="5">
    <source>
        <dbReference type="ARBA" id="ARBA00023077"/>
    </source>
</evidence>
<keyword evidence="2 8" id="KW-0813">Transport</keyword>
<evidence type="ECO:0000256" key="6">
    <source>
        <dbReference type="ARBA" id="ARBA00023136"/>
    </source>
</evidence>
<comment type="subcellular location">
    <subcellularLocation>
        <location evidence="1 8">Cell outer membrane</location>
        <topology evidence="1 8">Multi-pass membrane protein</topology>
    </subcellularLocation>
</comment>
<dbReference type="InterPro" id="IPR012910">
    <property type="entry name" value="Plug_dom"/>
</dbReference>
<name>A0A1M6KEG8_9FLAO</name>
<dbReference type="NCBIfam" id="TIGR04056">
    <property type="entry name" value="OMP_RagA_SusC"/>
    <property type="match status" value="1"/>
</dbReference>
<dbReference type="InterPro" id="IPR023997">
    <property type="entry name" value="TonB-dep_OMP_SusC/RagA_CS"/>
</dbReference>
<evidence type="ECO:0000256" key="4">
    <source>
        <dbReference type="ARBA" id="ARBA00022692"/>
    </source>
</evidence>
<protein>
    <submittedName>
        <fullName evidence="12">TonB-linked outer membrane protein, SusC/RagA family</fullName>
    </submittedName>
</protein>
<dbReference type="Proteomes" id="UP000184172">
    <property type="component" value="Unassembled WGS sequence"/>
</dbReference>
<feature type="domain" description="TonB-dependent receptor-like beta-barrel" evidence="10">
    <location>
        <begin position="527"/>
        <end position="1064"/>
    </location>
</feature>
<dbReference type="InterPro" id="IPR000531">
    <property type="entry name" value="Beta-barrel_TonB"/>
</dbReference>
<keyword evidence="5 9" id="KW-0798">TonB box</keyword>
<dbReference type="Gene3D" id="2.40.170.20">
    <property type="entry name" value="TonB-dependent receptor, beta-barrel domain"/>
    <property type="match status" value="1"/>
</dbReference>
<dbReference type="InterPro" id="IPR036942">
    <property type="entry name" value="Beta-barrel_TonB_sf"/>
</dbReference>
<comment type="similarity">
    <text evidence="8 9">Belongs to the TonB-dependent receptor family.</text>
</comment>
<keyword evidence="7 8" id="KW-0998">Cell outer membrane</keyword>
<dbReference type="InterPro" id="IPR023996">
    <property type="entry name" value="TonB-dep_OMP_SusC/RagA"/>
</dbReference>
<dbReference type="OrthoDB" id="9768177at2"/>
<dbReference type="RefSeq" id="WP_073219709.1">
    <property type="nucleotide sequence ID" value="NZ_FNNS01000020.1"/>
</dbReference>
<keyword evidence="4 8" id="KW-0812">Transmembrane</keyword>
<evidence type="ECO:0000259" key="11">
    <source>
        <dbReference type="Pfam" id="PF07715"/>
    </source>
</evidence>